<keyword evidence="2" id="KW-1185">Reference proteome</keyword>
<gene>
    <name evidence="1" type="ORF">L1987_56712</name>
</gene>
<evidence type="ECO:0000313" key="1">
    <source>
        <dbReference type="EMBL" id="KAI3756888.1"/>
    </source>
</evidence>
<evidence type="ECO:0000313" key="2">
    <source>
        <dbReference type="Proteomes" id="UP001056120"/>
    </source>
</evidence>
<reference evidence="2" key="1">
    <citation type="journal article" date="2022" name="Mol. Ecol. Resour.">
        <title>The genomes of chicory, endive, great burdock and yacon provide insights into Asteraceae palaeo-polyploidization history and plant inulin production.</title>
        <authorList>
            <person name="Fan W."/>
            <person name="Wang S."/>
            <person name="Wang H."/>
            <person name="Wang A."/>
            <person name="Jiang F."/>
            <person name="Liu H."/>
            <person name="Zhao H."/>
            <person name="Xu D."/>
            <person name="Zhang Y."/>
        </authorList>
    </citation>
    <scope>NUCLEOTIDE SEQUENCE [LARGE SCALE GENOMIC DNA]</scope>
    <source>
        <strain evidence="2">cv. Yunnan</strain>
    </source>
</reference>
<sequence>MKPKNKTINDRVDPTGTVANEDDGFTLVRKRKSESRQSNSGMWNNQRQFSNNSWNRRNMAGAQPNSRTRQNGNGMVNTYERNIVSNHNRVNGHEDMGTAEEVGEKAGQINTSNHTPERVVNEPGLKGVMQGTQGKGKSIRTLDIQLVETSNRFLLLDEDGNEMVSYIEGREIRDQYVHQPEERNAGWIKKQERTLNKDYSSQVNQDQRFEAKSGLETNDVDMVNEIENKEEVESEKDATAMMMKSDDPILPNEDGPTVVTENSKDQNQPPVVMLEYLTRLMHMHGVSLCGVIESHLTPSKIWEVCNKVFNKWEWISEKP</sequence>
<reference evidence="1 2" key="2">
    <citation type="journal article" date="2022" name="Mol. Ecol. Resour.">
        <title>The genomes of chicory, endive, great burdock and yacon provide insights into Asteraceae paleo-polyploidization history and plant inulin production.</title>
        <authorList>
            <person name="Fan W."/>
            <person name="Wang S."/>
            <person name="Wang H."/>
            <person name="Wang A."/>
            <person name="Jiang F."/>
            <person name="Liu H."/>
            <person name="Zhao H."/>
            <person name="Xu D."/>
            <person name="Zhang Y."/>
        </authorList>
    </citation>
    <scope>NUCLEOTIDE SEQUENCE [LARGE SCALE GENOMIC DNA]</scope>
    <source>
        <strain evidence="2">cv. Yunnan</strain>
        <tissue evidence="1">Leaves</tissue>
    </source>
</reference>
<comment type="caution">
    <text evidence="1">The sequence shown here is derived from an EMBL/GenBank/DDBJ whole genome shotgun (WGS) entry which is preliminary data.</text>
</comment>
<name>A0ACB9EE63_9ASTR</name>
<protein>
    <submittedName>
        <fullName evidence="1">Uncharacterized protein</fullName>
    </submittedName>
</protein>
<organism evidence="1 2">
    <name type="scientific">Smallanthus sonchifolius</name>
    <dbReference type="NCBI Taxonomy" id="185202"/>
    <lineage>
        <taxon>Eukaryota</taxon>
        <taxon>Viridiplantae</taxon>
        <taxon>Streptophyta</taxon>
        <taxon>Embryophyta</taxon>
        <taxon>Tracheophyta</taxon>
        <taxon>Spermatophyta</taxon>
        <taxon>Magnoliopsida</taxon>
        <taxon>eudicotyledons</taxon>
        <taxon>Gunneridae</taxon>
        <taxon>Pentapetalae</taxon>
        <taxon>asterids</taxon>
        <taxon>campanulids</taxon>
        <taxon>Asterales</taxon>
        <taxon>Asteraceae</taxon>
        <taxon>Asteroideae</taxon>
        <taxon>Heliantheae alliance</taxon>
        <taxon>Millerieae</taxon>
        <taxon>Smallanthus</taxon>
    </lineage>
</organism>
<proteinExistence type="predicted"/>
<accession>A0ACB9EE63</accession>
<dbReference type="Proteomes" id="UP001056120">
    <property type="component" value="Linkage Group LG18"/>
</dbReference>
<dbReference type="EMBL" id="CM042035">
    <property type="protein sequence ID" value="KAI3756888.1"/>
    <property type="molecule type" value="Genomic_DNA"/>
</dbReference>